<keyword evidence="3" id="KW-0539">Nucleus</keyword>
<dbReference type="PANTHER" id="PTHR22970">
    <property type="entry name" value="AT-RICH INTERACTIVE DOMAIN-CONTAINING PROTEIN 2"/>
    <property type="match status" value="1"/>
</dbReference>
<name>A0AAD9KU24_RIDPI</name>
<proteinExistence type="predicted"/>
<keyword evidence="1" id="KW-0805">Transcription regulation</keyword>
<evidence type="ECO:0000313" key="5">
    <source>
        <dbReference type="Proteomes" id="UP001209878"/>
    </source>
</evidence>
<reference evidence="4" key="1">
    <citation type="journal article" date="2023" name="Mol. Biol. Evol.">
        <title>Third-Generation Sequencing Reveals the Adaptive Role of the Epigenome in Three Deep-Sea Polychaetes.</title>
        <authorList>
            <person name="Perez M."/>
            <person name="Aroh O."/>
            <person name="Sun Y."/>
            <person name="Lan Y."/>
            <person name="Juniper S.K."/>
            <person name="Young C.R."/>
            <person name="Angers B."/>
            <person name="Qian P.Y."/>
        </authorList>
    </citation>
    <scope>NUCLEOTIDE SEQUENCE</scope>
    <source>
        <strain evidence="4">R07B-5</strain>
    </source>
</reference>
<protein>
    <submittedName>
        <fullName evidence="4">Uncharacterized protein</fullName>
    </submittedName>
</protein>
<dbReference type="InterPro" id="IPR052406">
    <property type="entry name" value="Chromatin_Remodeling_Comp"/>
</dbReference>
<dbReference type="EMBL" id="JAODUO010000584">
    <property type="protein sequence ID" value="KAK2177679.1"/>
    <property type="molecule type" value="Genomic_DNA"/>
</dbReference>
<organism evidence="4 5">
    <name type="scientific">Ridgeia piscesae</name>
    <name type="common">Tubeworm</name>
    <dbReference type="NCBI Taxonomy" id="27915"/>
    <lineage>
        <taxon>Eukaryota</taxon>
        <taxon>Metazoa</taxon>
        <taxon>Spiralia</taxon>
        <taxon>Lophotrochozoa</taxon>
        <taxon>Annelida</taxon>
        <taxon>Polychaeta</taxon>
        <taxon>Sedentaria</taxon>
        <taxon>Canalipalpata</taxon>
        <taxon>Sabellida</taxon>
        <taxon>Siboglinidae</taxon>
        <taxon>Ridgeia</taxon>
    </lineage>
</organism>
<dbReference type="AlphaFoldDB" id="A0AAD9KU24"/>
<evidence type="ECO:0000256" key="1">
    <source>
        <dbReference type="ARBA" id="ARBA00023015"/>
    </source>
</evidence>
<keyword evidence="2" id="KW-0804">Transcription</keyword>
<evidence type="ECO:0000256" key="3">
    <source>
        <dbReference type="ARBA" id="ARBA00023242"/>
    </source>
</evidence>
<accession>A0AAD9KU24</accession>
<comment type="caution">
    <text evidence="4">The sequence shown here is derived from an EMBL/GenBank/DDBJ whole genome shotgun (WGS) entry which is preliminary data.</text>
</comment>
<sequence length="330" mass="37712">MIRTIWYLDLYEKVHFFDEDPDQRDYGEDEASKSGRKPAKRLRYAIAGVPLAYNYQQHNVPSFLRETNGMSMEFVEASRYKKLEMALLSGLPNEVDFAMNACTLLSNKGRHTLQLRQTPRLLELLLGHVGIYREGPGSLQQLHREGWRPNTKRNFHTFWLESVSDAEIKELLLADSLLFDKERLKSPEGSGDGSRKEGEEEDLQLDHILAVGRGLGVHDVEGQRIQQMALDPIDYRTTQLMMRTLSRCIGSVDKFEIVSGMDILAHLCQVEQNEVLLAENLDMVIYENIVRMLTLHDIQLIVFTLETLYQLSELGELASTCIARVRTAVG</sequence>
<dbReference type="PANTHER" id="PTHR22970:SF14">
    <property type="entry name" value="AT-RICH INTERACTIVE DOMAIN-CONTAINING PROTEIN 2"/>
    <property type="match status" value="1"/>
</dbReference>
<evidence type="ECO:0000256" key="2">
    <source>
        <dbReference type="ARBA" id="ARBA00023163"/>
    </source>
</evidence>
<keyword evidence="5" id="KW-1185">Reference proteome</keyword>
<gene>
    <name evidence="4" type="ORF">NP493_585g01000</name>
</gene>
<dbReference type="Proteomes" id="UP001209878">
    <property type="component" value="Unassembled WGS sequence"/>
</dbReference>
<evidence type="ECO:0000313" key="4">
    <source>
        <dbReference type="EMBL" id="KAK2177679.1"/>
    </source>
</evidence>